<dbReference type="InterPro" id="IPR015943">
    <property type="entry name" value="WD40/YVTN_repeat-like_dom_sf"/>
</dbReference>
<dbReference type="Proteomes" id="UP000306229">
    <property type="component" value="Chromosome"/>
</dbReference>
<evidence type="ECO:0000256" key="2">
    <source>
        <dbReference type="SAM" id="Coils"/>
    </source>
</evidence>
<keyword evidence="2" id="KW-0175">Coiled coil</keyword>
<keyword evidence="6" id="KW-1185">Reference proteome</keyword>
<dbReference type="Pfam" id="PF07495">
    <property type="entry name" value="Y_Y_Y"/>
    <property type="match status" value="1"/>
</dbReference>
<dbReference type="GO" id="GO:0003677">
    <property type="term" value="F:DNA binding"/>
    <property type="evidence" value="ECO:0007669"/>
    <property type="project" value="InterPro"/>
</dbReference>
<keyword evidence="3" id="KW-0812">Transmembrane</keyword>
<keyword evidence="3" id="KW-0472">Membrane</keyword>
<proteinExistence type="predicted"/>
<dbReference type="Gene3D" id="2.60.40.10">
    <property type="entry name" value="Immunoglobulins"/>
    <property type="match status" value="1"/>
</dbReference>
<dbReference type="InterPro" id="IPR013783">
    <property type="entry name" value="Ig-like_fold"/>
</dbReference>
<dbReference type="SMART" id="SM00421">
    <property type="entry name" value="HTH_LUXR"/>
    <property type="match status" value="1"/>
</dbReference>
<dbReference type="EMBL" id="CP040749">
    <property type="protein sequence ID" value="QCX38601.1"/>
    <property type="molecule type" value="Genomic_DNA"/>
</dbReference>
<keyword evidence="1" id="KW-0597">Phosphoprotein</keyword>
<evidence type="ECO:0000256" key="1">
    <source>
        <dbReference type="ARBA" id="ARBA00022553"/>
    </source>
</evidence>
<feature type="domain" description="HTH luxR-type" evidence="4">
    <location>
        <begin position="941"/>
        <end position="998"/>
    </location>
</feature>
<dbReference type="InterPro" id="IPR036388">
    <property type="entry name" value="WH-like_DNA-bd_sf"/>
</dbReference>
<accession>A0A5B7TTD8</accession>
<evidence type="ECO:0000256" key="3">
    <source>
        <dbReference type="SAM" id="Phobius"/>
    </source>
</evidence>
<dbReference type="GO" id="GO:0006355">
    <property type="term" value="P:regulation of DNA-templated transcription"/>
    <property type="evidence" value="ECO:0007669"/>
    <property type="project" value="InterPro"/>
</dbReference>
<sequence length="1007" mass="115296">MRAFLLLFFFGYCYLYSFQTIAQNVMLQFQDISFEDGISDSRVGNVIQDKEGFVWLTSRLGIDKYNGQTMKSYQFLQEKQAEINTLIQSDKGNILVATTRGLYFLNTEKDKFDLWQSQDSVLNNHLDSNIHTINQLKDGKFICSSATGFVFTLSFEERDSTTTHQFLKFPNGSTENYGTALFQDKNEVVWMGTSRGDLWVYKGDGFKPTSFTKSNNKVYINDIVVDEIGEIWIGTNGNGLFQYNPDLHRIKHYMSSNSNTSQSINNNMILCLYADTKNNIWIGTDGGGLNLYSKTNNKFSYFQSDSYSKYSISDNAILDISPGQDNVIWTGTVHGGISYFKNNMTLYNIPPSKLGIDQKDKQESRILQANDGDLWLTAGRNGLRRYNPKTGKLSLFTDNPEDESDLSGSNILSLYEDDQGRIWIGTLYGGLNIFNPKTDKFLKAEDWHKPRAIFTITQDKDDYIWVGSNTGIVVYNADLKIIEKYDINANLGLTSNVITSFYKDVKDEMWIGTAAGLNVFQQGRFKSYLPIQGDSNSISGSRILSIAEDDNLSVLIGTNGYGLNRYIRSSDTFKRIGKKEGLEATFIRGILQDDEKNIWCSTNLGLSKISPDGNVMNFNTYDGITPFKNSKASYGFNGYIYTANSFGLTYFKANDLTNNHSLNPNVFFTNISLINKKGIEVIPFKNYLKNELEINQLILPADNVMLTLGFATSNYWDPKKNTYTYKLDGFHKQWQTIGNQQILTFSNLKPGDYRLQIKALNNEGIESTHIASLNITALPSFWEKPWVIRSLFLLGIAMVFGLFKWRMSFINFQKRKLELMVKRKTELVETQTKKIYKNNLDLLNAEKANQELSQRQLENELNFKTDELTNHTLREIHKNKLLSKIKNDIAKEAKQNNNNNNLKAIVNLIDDSLNLDKDWDDFYNLFQQVHPSFISNLKKNWPNISDRELKLCALIRLNFSSQHIATLFGISESSIKVARHRLRKKLEIEENQSFQDFFERLMLEVST</sequence>
<dbReference type="PANTHER" id="PTHR43547">
    <property type="entry name" value="TWO-COMPONENT HISTIDINE KINASE"/>
    <property type="match status" value="1"/>
</dbReference>
<dbReference type="AlphaFoldDB" id="A0A5B7TTD8"/>
<dbReference type="SUPFAM" id="SSF46894">
    <property type="entry name" value="C-terminal effector domain of the bipartite response regulators"/>
    <property type="match status" value="1"/>
</dbReference>
<dbReference type="InterPro" id="IPR011123">
    <property type="entry name" value="Y_Y_Y"/>
</dbReference>
<dbReference type="SUPFAM" id="SSF50969">
    <property type="entry name" value="YVTN repeat-like/Quinoprotein amine dehydrogenase"/>
    <property type="match status" value="1"/>
</dbReference>
<evidence type="ECO:0000259" key="4">
    <source>
        <dbReference type="SMART" id="SM00421"/>
    </source>
</evidence>
<evidence type="ECO:0000313" key="6">
    <source>
        <dbReference type="Proteomes" id="UP000306229"/>
    </source>
</evidence>
<dbReference type="InterPro" id="IPR011044">
    <property type="entry name" value="Quino_amine_DH_bsu"/>
</dbReference>
<dbReference type="InterPro" id="IPR011110">
    <property type="entry name" value="Reg_prop"/>
</dbReference>
<dbReference type="SUPFAM" id="SSF63829">
    <property type="entry name" value="Calcium-dependent phosphotriesterase"/>
    <property type="match status" value="2"/>
</dbReference>
<protein>
    <recommendedName>
        <fullName evidence="4">HTH luxR-type domain-containing protein</fullName>
    </recommendedName>
</protein>
<dbReference type="Pfam" id="PF07494">
    <property type="entry name" value="Reg_prop"/>
    <property type="match status" value="2"/>
</dbReference>
<reference evidence="5 6" key="1">
    <citation type="submission" date="2019-05" db="EMBL/GenBank/DDBJ databases">
        <title>Algicella ahnfeltiae gen. nov., sp. nov., a novel marine bacterium of the family Flavobacteriaceae isolated from a red alga.</title>
        <authorList>
            <person name="Nedashkovskaya O.I."/>
            <person name="Kukhlevskiy A.D."/>
            <person name="Kim S.-G."/>
            <person name="Zhukova N.V."/>
            <person name="Mikhailov V.V."/>
        </authorList>
    </citation>
    <scope>NUCLEOTIDE SEQUENCE [LARGE SCALE GENOMIC DNA]</scope>
    <source>
        <strain evidence="5 6">10Alg115</strain>
    </source>
</reference>
<dbReference type="RefSeq" id="WP_138949495.1">
    <property type="nucleotide sequence ID" value="NZ_CP040749.1"/>
</dbReference>
<dbReference type="Gene3D" id="2.130.10.10">
    <property type="entry name" value="YVTN repeat-like/Quinoprotein amine dehydrogenase"/>
    <property type="match status" value="2"/>
</dbReference>
<evidence type="ECO:0000313" key="5">
    <source>
        <dbReference type="EMBL" id="QCX38601.1"/>
    </source>
</evidence>
<dbReference type="GO" id="GO:0000155">
    <property type="term" value="F:phosphorelay sensor kinase activity"/>
    <property type="evidence" value="ECO:0007669"/>
    <property type="project" value="TreeGrafter"/>
</dbReference>
<dbReference type="KEGG" id="fbe:FF125_09210"/>
<dbReference type="InterPro" id="IPR016032">
    <property type="entry name" value="Sig_transdc_resp-reg_C-effctor"/>
</dbReference>
<feature type="coiled-coil region" evidence="2">
    <location>
        <begin position="833"/>
        <end position="874"/>
    </location>
</feature>
<dbReference type="OrthoDB" id="1090267at2"/>
<name>A0A5B7TTD8_9FLAO</name>
<feature type="transmembrane region" description="Helical" evidence="3">
    <location>
        <begin position="786"/>
        <end position="805"/>
    </location>
</feature>
<dbReference type="Gene3D" id="1.10.10.10">
    <property type="entry name" value="Winged helix-like DNA-binding domain superfamily/Winged helix DNA-binding domain"/>
    <property type="match status" value="1"/>
</dbReference>
<organism evidence="5 6">
    <name type="scientific">Aureibaculum algae</name>
    <dbReference type="NCBI Taxonomy" id="2584122"/>
    <lineage>
        <taxon>Bacteria</taxon>
        <taxon>Pseudomonadati</taxon>
        <taxon>Bacteroidota</taxon>
        <taxon>Flavobacteriia</taxon>
        <taxon>Flavobacteriales</taxon>
        <taxon>Flavobacteriaceae</taxon>
        <taxon>Aureibaculum</taxon>
    </lineage>
</organism>
<dbReference type="InterPro" id="IPR000792">
    <property type="entry name" value="Tscrpt_reg_LuxR_C"/>
</dbReference>
<gene>
    <name evidence="5" type="ORF">FF125_09210</name>
</gene>
<keyword evidence="3" id="KW-1133">Transmembrane helix</keyword>
<dbReference type="PANTHER" id="PTHR43547:SF2">
    <property type="entry name" value="HYBRID SIGNAL TRANSDUCTION HISTIDINE KINASE C"/>
    <property type="match status" value="1"/>
</dbReference>